<evidence type="ECO:0000256" key="4">
    <source>
        <dbReference type="ARBA" id="ARBA00004123"/>
    </source>
</evidence>
<reference evidence="14 15" key="1">
    <citation type="journal article" date="2019" name="Sci. Rep.">
        <title>Comparative genomics of chytrid fungi reveal insights into the obligate biotrophic and pathogenic lifestyle of Synchytrium endobioticum.</title>
        <authorList>
            <person name="van de Vossenberg B.T.L.H."/>
            <person name="Warris S."/>
            <person name="Nguyen H.D.T."/>
            <person name="van Gent-Pelzer M.P.E."/>
            <person name="Joly D.L."/>
            <person name="van de Geest H.C."/>
            <person name="Bonants P.J.M."/>
            <person name="Smith D.S."/>
            <person name="Levesque C.A."/>
            <person name="van der Lee T.A.J."/>
        </authorList>
    </citation>
    <scope>NUCLEOTIDE SEQUENCE [LARGE SCALE GENOMIC DNA]</scope>
    <source>
        <strain evidence="14 15">LEV6574</strain>
    </source>
</reference>
<comment type="catalytic activity">
    <reaction evidence="2">
        <text>[protein]-peptidylproline (omega=180) = [protein]-peptidylproline (omega=0)</text>
        <dbReference type="Rhea" id="RHEA:16237"/>
        <dbReference type="Rhea" id="RHEA-COMP:10747"/>
        <dbReference type="Rhea" id="RHEA-COMP:10748"/>
        <dbReference type="ChEBI" id="CHEBI:83833"/>
        <dbReference type="ChEBI" id="CHEBI:83834"/>
        <dbReference type="EC" id="5.2.1.8"/>
    </reaction>
</comment>
<dbReference type="GO" id="GO:0006457">
    <property type="term" value="P:protein folding"/>
    <property type="evidence" value="ECO:0007669"/>
    <property type="project" value="InterPro"/>
</dbReference>
<dbReference type="GO" id="GO:0071013">
    <property type="term" value="C:catalytic step 2 spliceosome"/>
    <property type="evidence" value="ECO:0007669"/>
    <property type="project" value="TreeGrafter"/>
</dbReference>
<dbReference type="VEuPathDB" id="FungiDB:SeMB42_g05636"/>
<dbReference type="Pfam" id="PF00160">
    <property type="entry name" value="Pro_isomerase"/>
    <property type="match status" value="1"/>
</dbReference>
<dbReference type="InterPro" id="IPR044666">
    <property type="entry name" value="Cyclophilin_A-like"/>
</dbReference>
<dbReference type="CDD" id="cd16663">
    <property type="entry name" value="RING-Ubox_PPIL2"/>
    <property type="match status" value="1"/>
</dbReference>
<comment type="similarity">
    <text evidence="5">Belongs to the cyclophilin-type PPIase family. PPIL2 subfamily.</text>
</comment>
<dbReference type="SUPFAM" id="SSF57850">
    <property type="entry name" value="RING/U-box"/>
    <property type="match status" value="1"/>
</dbReference>
<dbReference type="GO" id="GO:0061630">
    <property type="term" value="F:ubiquitin protein ligase activity"/>
    <property type="evidence" value="ECO:0007669"/>
    <property type="project" value="UniProtKB-EC"/>
</dbReference>
<dbReference type="OrthoDB" id="407558at2759"/>
<feature type="domain" description="U-box" evidence="13">
    <location>
        <begin position="34"/>
        <end position="107"/>
    </location>
</feature>
<dbReference type="GO" id="GO:0003755">
    <property type="term" value="F:peptidyl-prolyl cis-trans isomerase activity"/>
    <property type="evidence" value="ECO:0007669"/>
    <property type="project" value="UniProtKB-KW"/>
</dbReference>
<dbReference type="InterPro" id="IPR002130">
    <property type="entry name" value="Cyclophilin-type_PPIase_dom"/>
</dbReference>
<keyword evidence="10" id="KW-0539">Nucleus</keyword>
<comment type="caution">
    <text evidence="14">The sequence shown here is derived from an EMBL/GenBank/DDBJ whole genome shotgun (WGS) entry which is preliminary data.</text>
</comment>
<dbReference type="FunFam" id="2.40.100.10:FF:000014">
    <property type="entry name" value="Peptidyl-prolyl cis-trans isomerase cyp65"/>
    <property type="match status" value="1"/>
</dbReference>
<evidence type="ECO:0000256" key="10">
    <source>
        <dbReference type="ARBA" id="ARBA00023242"/>
    </source>
</evidence>
<dbReference type="InterPro" id="IPR020892">
    <property type="entry name" value="Cyclophilin-type_PPIase_CS"/>
</dbReference>
<dbReference type="EMBL" id="QEAM01000103">
    <property type="protein sequence ID" value="TPX46479.1"/>
    <property type="molecule type" value="Genomic_DNA"/>
</dbReference>
<accession>A0A507D4P1</accession>
<evidence type="ECO:0000256" key="6">
    <source>
        <dbReference type="ARBA" id="ARBA00022679"/>
    </source>
</evidence>
<organism evidence="14 15">
    <name type="scientific">Synchytrium endobioticum</name>
    <dbReference type="NCBI Taxonomy" id="286115"/>
    <lineage>
        <taxon>Eukaryota</taxon>
        <taxon>Fungi</taxon>
        <taxon>Fungi incertae sedis</taxon>
        <taxon>Chytridiomycota</taxon>
        <taxon>Chytridiomycota incertae sedis</taxon>
        <taxon>Chytridiomycetes</taxon>
        <taxon>Synchytriales</taxon>
        <taxon>Synchytriaceae</taxon>
        <taxon>Synchytrium</taxon>
    </lineage>
</organism>
<dbReference type="PANTHER" id="PTHR45625">
    <property type="entry name" value="PEPTIDYL-PROLYL CIS-TRANS ISOMERASE-RELATED"/>
    <property type="match status" value="1"/>
</dbReference>
<dbReference type="FunFam" id="3.30.40.10:FF:000079">
    <property type="entry name" value="Peptidyl-prolyl cis-trans isomerase 2"/>
    <property type="match status" value="1"/>
</dbReference>
<name>A0A507D4P1_9FUNG</name>
<proteinExistence type="inferred from homology"/>
<dbReference type="InterPro" id="IPR029000">
    <property type="entry name" value="Cyclophilin-like_dom_sf"/>
</dbReference>
<gene>
    <name evidence="14" type="ORF">SeLEV6574_g03223</name>
</gene>
<dbReference type="PROSITE" id="PS50072">
    <property type="entry name" value="CSA_PPIASE_2"/>
    <property type="match status" value="1"/>
</dbReference>
<evidence type="ECO:0000256" key="8">
    <source>
        <dbReference type="ARBA" id="ARBA00023110"/>
    </source>
</evidence>
<evidence type="ECO:0000256" key="3">
    <source>
        <dbReference type="ARBA" id="ARBA00003697"/>
    </source>
</evidence>
<evidence type="ECO:0000259" key="12">
    <source>
        <dbReference type="PROSITE" id="PS50072"/>
    </source>
</evidence>
<dbReference type="PROSITE" id="PS51698">
    <property type="entry name" value="U_BOX"/>
    <property type="match status" value="1"/>
</dbReference>
<dbReference type="PRINTS" id="PR00153">
    <property type="entry name" value="CSAPPISMRASE"/>
</dbReference>
<keyword evidence="9" id="KW-0413">Isomerase</keyword>
<dbReference type="SUPFAM" id="SSF50891">
    <property type="entry name" value="Cyclophilin-like"/>
    <property type="match status" value="1"/>
</dbReference>
<dbReference type="Pfam" id="PF04641">
    <property type="entry name" value="Rtf2"/>
    <property type="match status" value="1"/>
</dbReference>
<comment type="catalytic activity">
    <reaction evidence="1">
        <text>S-ubiquitinyl-[E2 ubiquitin-conjugating enzyme]-L-cysteine + [acceptor protein]-L-lysine = [E2 ubiquitin-conjugating enzyme]-L-cysteine + N(6)-ubiquitinyl-[acceptor protein]-L-lysine.</text>
        <dbReference type="EC" id="2.3.2.27"/>
    </reaction>
</comment>
<evidence type="ECO:0000256" key="11">
    <source>
        <dbReference type="SAM" id="MobiDB-lite"/>
    </source>
</evidence>
<dbReference type="InterPro" id="IPR026951">
    <property type="entry name" value="PPIL2_U-box_dom"/>
</dbReference>
<dbReference type="Gene3D" id="3.30.40.10">
    <property type="entry name" value="Zinc/RING finger domain, C3HC4 (zinc finger)"/>
    <property type="match status" value="1"/>
</dbReference>
<evidence type="ECO:0000256" key="2">
    <source>
        <dbReference type="ARBA" id="ARBA00000971"/>
    </source>
</evidence>
<dbReference type="Proteomes" id="UP000320475">
    <property type="component" value="Unassembled WGS sequence"/>
</dbReference>
<evidence type="ECO:0000313" key="14">
    <source>
        <dbReference type="EMBL" id="TPX46479.1"/>
    </source>
</evidence>
<feature type="compositionally biased region" description="Low complexity" evidence="11">
    <location>
        <begin position="481"/>
        <end position="497"/>
    </location>
</feature>
<evidence type="ECO:0000256" key="1">
    <source>
        <dbReference type="ARBA" id="ARBA00000900"/>
    </source>
</evidence>
<sequence length="557" mass="61629">MGRQQKRDKLYITRDEWARDFGGAKEKKINNEYKSLPFWCCSLTLTPFEHPVCTKDGVIFDLVNIIPWIKKYATNPVNNEKLETKDLFKLNFAKSADASYHCPVTLKTFNQHTHIVAIKQTGNVYSYDAVKSLNIEPKNWKDLLTDEPFTRKDIITIQDPHNLGSHRNINEFYYVKNDLKPVAGDAAAVAASSNAADEAAATPPHEEPSNIKATGAMLRVLSQVKSTPPSAATPNAPVTLTPSFVSKQTRAYNEAHYSTGAASSSLTSTALVPQLKNTLAKFNKEEYMFGSGAIKKNAFVQIQTNLGDINIELLATQVPKACYNFVMLAKSGYYKNVRFHRSIKNFMIQGGDPTGTGKGGESYWKKNFEDDFKPNLSHTGRGILSMANRGKDTNSSQFFITYKSCTHLDNKHTVFGKVVGGLETLSKMEKVPTDDRDRPTEPIQIKDVVVFVDPFADLQKEVEQMEATEAAQKEAHRIRTAPRLLAPSSKSPSSAPPVNTSTAIGKYIAASSTPPMVAATERLKRPGSILDGDGPEMTEAKKVKTVAKQSFGNFDDW</sequence>
<dbReference type="SMART" id="SM00504">
    <property type="entry name" value="Ubox"/>
    <property type="match status" value="1"/>
</dbReference>
<dbReference type="PANTHER" id="PTHR45625:SF1">
    <property type="entry name" value="RING-TYPE E3 UBIQUITIN-PROTEIN LIGASE PPIL2"/>
    <property type="match status" value="1"/>
</dbReference>
<dbReference type="InterPro" id="IPR003613">
    <property type="entry name" value="Ubox_domain"/>
</dbReference>
<comment type="subcellular location">
    <subcellularLocation>
        <location evidence="4">Nucleus</location>
    </subcellularLocation>
</comment>
<feature type="region of interest" description="Disordered" evidence="11">
    <location>
        <begin position="468"/>
        <end position="499"/>
    </location>
</feature>
<keyword evidence="7" id="KW-0833">Ubl conjugation pathway</keyword>
<dbReference type="PROSITE" id="PS00170">
    <property type="entry name" value="CSA_PPIASE_1"/>
    <property type="match status" value="1"/>
</dbReference>
<evidence type="ECO:0000313" key="15">
    <source>
        <dbReference type="Proteomes" id="UP000320475"/>
    </source>
</evidence>
<dbReference type="Gene3D" id="2.40.100.10">
    <property type="entry name" value="Cyclophilin-like"/>
    <property type="match status" value="1"/>
</dbReference>
<evidence type="ECO:0000256" key="9">
    <source>
        <dbReference type="ARBA" id="ARBA00023235"/>
    </source>
</evidence>
<feature type="domain" description="PPIase cyclophilin-type" evidence="12">
    <location>
        <begin position="303"/>
        <end position="450"/>
    </location>
</feature>
<dbReference type="GO" id="GO:0000209">
    <property type="term" value="P:protein polyubiquitination"/>
    <property type="evidence" value="ECO:0007669"/>
    <property type="project" value="TreeGrafter"/>
</dbReference>
<evidence type="ECO:0000256" key="5">
    <source>
        <dbReference type="ARBA" id="ARBA00007930"/>
    </source>
</evidence>
<feature type="region of interest" description="Disordered" evidence="11">
    <location>
        <begin position="522"/>
        <end position="542"/>
    </location>
</feature>
<evidence type="ECO:0000259" key="13">
    <source>
        <dbReference type="PROSITE" id="PS51698"/>
    </source>
</evidence>
<keyword evidence="8" id="KW-0697">Rotamase</keyword>
<dbReference type="AlphaFoldDB" id="A0A507D4P1"/>
<comment type="function">
    <text evidence="3">May catalyze the cis-trans isomerization of proline imidic peptide bonds in oligopeptides thereby assisting the folding of proteins. May also function as a chaperone, playing a role in intracellular transport of proteins. May also have a protein ubiquitin ligase activity acting as an E3 ubiquitin protein ligase or as a ubiquitin-ubiquitin ligase promoting elongation of ubiquitin chains on proteins.</text>
</comment>
<dbReference type="CDD" id="cd01923">
    <property type="entry name" value="cyclophilin_RING"/>
    <property type="match status" value="1"/>
</dbReference>
<keyword evidence="6" id="KW-0808">Transferase</keyword>
<evidence type="ECO:0000256" key="7">
    <source>
        <dbReference type="ARBA" id="ARBA00022786"/>
    </source>
</evidence>
<evidence type="ECO:0008006" key="16">
    <source>
        <dbReference type="Google" id="ProtNLM"/>
    </source>
</evidence>
<protein>
    <recommendedName>
        <fullName evidence="16">RING-type E3 ubiquitin transferase</fullName>
    </recommendedName>
</protein>
<dbReference type="InterPro" id="IPR013083">
    <property type="entry name" value="Znf_RING/FYVE/PHD"/>
</dbReference>